<protein>
    <submittedName>
        <fullName evidence="1">Uncharacterized protein</fullName>
    </submittedName>
</protein>
<dbReference type="Proteomes" id="UP001596241">
    <property type="component" value="Unassembled WGS sequence"/>
</dbReference>
<sequence length="211" mass="23570">MAGSSEMQMRLWGHATLLSFQEQHLRDALAAAEAGRRSHACRKDPLYRALANARLGGIQSAIGDERATLRAFDNSVQAYEIADPQAERPSWIGFFDRAELEGLSALAKARLGRHAESEAHLYRALGKLRPEYRRNRTYYGVHLALAQLAQEEVEQACATIAAFLPGTGEPKLSGRTFRWVRKFDLKLSRLAPGSKFAAEMKDRLTEGERKS</sequence>
<reference evidence="2" key="1">
    <citation type="journal article" date="2019" name="Int. J. Syst. Evol. Microbiol.">
        <title>The Global Catalogue of Microorganisms (GCM) 10K type strain sequencing project: providing services to taxonomists for standard genome sequencing and annotation.</title>
        <authorList>
            <consortium name="The Broad Institute Genomics Platform"/>
            <consortium name="The Broad Institute Genome Sequencing Center for Infectious Disease"/>
            <person name="Wu L."/>
            <person name="Ma J."/>
        </authorList>
    </citation>
    <scope>NUCLEOTIDE SEQUENCE [LARGE SCALE GENOMIC DNA]</scope>
    <source>
        <strain evidence="2">CGMCC 1.15809</strain>
    </source>
</reference>
<evidence type="ECO:0000313" key="1">
    <source>
        <dbReference type="EMBL" id="MFC5897506.1"/>
    </source>
</evidence>
<comment type="caution">
    <text evidence="1">The sequence shown here is derived from an EMBL/GenBank/DDBJ whole genome shotgun (WGS) entry which is preliminary data.</text>
</comment>
<organism evidence="1 2">
    <name type="scientific">Streptomyces ramulosus</name>
    <dbReference type="NCBI Taxonomy" id="47762"/>
    <lineage>
        <taxon>Bacteria</taxon>
        <taxon>Bacillati</taxon>
        <taxon>Actinomycetota</taxon>
        <taxon>Actinomycetes</taxon>
        <taxon>Kitasatosporales</taxon>
        <taxon>Streptomycetaceae</taxon>
        <taxon>Streptomyces</taxon>
    </lineage>
</organism>
<accession>A0ABW1FTM1</accession>
<dbReference type="EMBL" id="JBHSPW010000022">
    <property type="protein sequence ID" value="MFC5897506.1"/>
    <property type="molecule type" value="Genomic_DNA"/>
</dbReference>
<dbReference type="RefSeq" id="WP_345077209.1">
    <property type="nucleotide sequence ID" value="NZ_BAAAWG010000001.1"/>
</dbReference>
<gene>
    <name evidence="1" type="ORF">ACFP3M_32345</name>
</gene>
<evidence type="ECO:0000313" key="2">
    <source>
        <dbReference type="Proteomes" id="UP001596241"/>
    </source>
</evidence>
<keyword evidence="2" id="KW-1185">Reference proteome</keyword>
<proteinExistence type="predicted"/>
<name>A0ABW1FTM1_9ACTN</name>